<dbReference type="InterPro" id="IPR002347">
    <property type="entry name" value="SDR_fam"/>
</dbReference>
<evidence type="ECO:0000256" key="2">
    <source>
        <dbReference type="ARBA" id="ARBA00023002"/>
    </source>
</evidence>
<evidence type="ECO:0000256" key="3">
    <source>
        <dbReference type="ARBA" id="ARBA00023027"/>
    </source>
</evidence>
<dbReference type="FunFam" id="3.40.50.720:FF:000084">
    <property type="entry name" value="Short-chain dehydrogenase reductase"/>
    <property type="match status" value="1"/>
</dbReference>
<dbReference type="PANTHER" id="PTHR24321">
    <property type="entry name" value="DEHYDROGENASES, SHORT CHAIN"/>
    <property type="match status" value="1"/>
</dbReference>
<evidence type="ECO:0000313" key="6">
    <source>
        <dbReference type="Proteomes" id="UP000033203"/>
    </source>
</evidence>
<feature type="domain" description="Ketoreductase" evidence="4">
    <location>
        <begin position="11"/>
        <end position="190"/>
    </location>
</feature>
<dbReference type="InterPro" id="IPR036291">
    <property type="entry name" value="NAD(P)-bd_dom_sf"/>
</dbReference>
<reference evidence="5 6" key="1">
    <citation type="submission" date="2015-01" db="EMBL/GenBank/DDBJ databases">
        <title>Genome of Sphingomonas taxi strain 30a.</title>
        <authorList>
            <person name="Eevers N."/>
            <person name="Van Hamme J."/>
            <person name="Bottos E."/>
            <person name="Weyens N."/>
            <person name="Vangronsveld J."/>
        </authorList>
    </citation>
    <scope>NUCLEOTIDE SEQUENCE [LARGE SCALE GENOMIC DNA]</scope>
    <source>
        <strain evidence="5 6">30a</strain>
    </source>
</reference>
<evidence type="ECO:0000256" key="1">
    <source>
        <dbReference type="ARBA" id="ARBA00006484"/>
    </source>
</evidence>
<dbReference type="Proteomes" id="UP000033203">
    <property type="component" value="Unassembled WGS sequence"/>
</dbReference>
<dbReference type="GO" id="GO:0016491">
    <property type="term" value="F:oxidoreductase activity"/>
    <property type="evidence" value="ECO:0007669"/>
    <property type="project" value="UniProtKB-KW"/>
</dbReference>
<sequence length="253" mass="25549">MRGGMSRFANRHILVTGAASGIGLATAQHLAAEGARRLVLVDRDAAALAAIDLPCTLDLLPGDVADEAFWDTAAPYLAGIDGAVVNAGVAGAGVIAELDFAEWRRILSVNLDGAFLTLQAALRAMADGGAIVATASAAGIKAEAGVAAYGASKAALIHLVKVAAKEAAARRIRVNAIAPAGVETPVWDAIPMFANRVAAIGRDAAFAEMAAMATPLGRYAKAEEIAAQIGFLLSDAAALVTGSCLLSDGGYTL</sequence>
<evidence type="ECO:0000313" key="5">
    <source>
        <dbReference type="EMBL" id="KIU26724.1"/>
    </source>
</evidence>
<keyword evidence="3" id="KW-0520">NAD</keyword>
<dbReference type="EMBL" id="JXTP01000064">
    <property type="protein sequence ID" value="KIU26724.1"/>
    <property type="molecule type" value="Genomic_DNA"/>
</dbReference>
<dbReference type="SMART" id="SM00822">
    <property type="entry name" value="PKS_KR"/>
    <property type="match status" value="1"/>
</dbReference>
<gene>
    <name evidence="5" type="ORF">SR41_13225</name>
</gene>
<dbReference type="InterPro" id="IPR057326">
    <property type="entry name" value="KR_dom"/>
</dbReference>
<dbReference type="InterPro" id="IPR020904">
    <property type="entry name" value="Sc_DH/Rdtase_CS"/>
</dbReference>
<accession>A0A0D1KQI0</accession>
<dbReference type="SUPFAM" id="SSF51735">
    <property type="entry name" value="NAD(P)-binding Rossmann-fold domains"/>
    <property type="match status" value="1"/>
</dbReference>
<dbReference type="PANTHER" id="PTHR24321:SF8">
    <property type="entry name" value="ESTRADIOL 17-BETA-DEHYDROGENASE 8-RELATED"/>
    <property type="match status" value="1"/>
</dbReference>
<dbReference type="AlphaFoldDB" id="A0A0D1KQI0"/>
<dbReference type="PRINTS" id="PR00081">
    <property type="entry name" value="GDHRDH"/>
</dbReference>
<protein>
    <submittedName>
        <fullName evidence="5">Oxidoreductase</fullName>
    </submittedName>
</protein>
<dbReference type="Gene3D" id="3.40.50.720">
    <property type="entry name" value="NAD(P)-binding Rossmann-like Domain"/>
    <property type="match status" value="1"/>
</dbReference>
<dbReference type="Pfam" id="PF13561">
    <property type="entry name" value="adh_short_C2"/>
    <property type="match status" value="1"/>
</dbReference>
<dbReference type="PRINTS" id="PR00080">
    <property type="entry name" value="SDRFAMILY"/>
</dbReference>
<evidence type="ECO:0000259" key="4">
    <source>
        <dbReference type="SMART" id="SM00822"/>
    </source>
</evidence>
<proteinExistence type="inferred from homology"/>
<dbReference type="PATRIC" id="fig|1549858.7.peg.2349"/>
<organism evidence="5 6">
    <name type="scientific">Sphingomonas melonis</name>
    <dbReference type="NCBI Taxonomy" id="152682"/>
    <lineage>
        <taxon>Bacteria</taxon>
        <taxon>Pseudomonadati</taxon>
        <taxon>Pseudomonadota</taxon>
        <taxon>Alphaproteobacteria</taxon>
        <taxon>Sphingomonadales</taxon>
        <taxon>Sphingomonadaceae</taxon>
        <taxon>Sphingomonas</taxon>
    </lineage>
</organism>
<dbReference type="PROSITE" id="PS00061">
    <property type="entry name" value="ADH_SHORT"/>
    <property type="match status" value="1"/>
</dbReference>
<keyword evidence="2" id="KW-0560">Oxidoreductase</keyword>
<name>A0A0D1KQI0_9SPHN</name>
<comment type="similarity">
    <text evidence="1">Belongs to the short-chain dehydrogenases/reductases (SDR) family.</text>
</comment>
<dbReference type="CDD" id="cd05233">
    <property type="entry name" value="SDR_c"/>
    <property type="match status" value="1"/>
</dbReference>
<comment type="caution">
    <text evidence="5">The sequence shown here is derived from an EMBL/GenBank/DDBJ whole genome shotgun (WGS) entry which is preliminary data.</text>
</comment>